<organism evidence="2">
    <name type="scientific">Arundo donax</name>
    <name type="common">Giant reed</name>
    <name type="synonym">Donax arundinaceus</name>
    <dbReference type="NCBI Taxonomy" id="35708"/>
    <lineage>
        <taxon>Eukaryota</taxon>
        <taxon>Viridiplantae</taxon>
        <taxon>Streptophyta</taxon>
        <taxon>Embryophyta</taxon>
        <taxon>Tracheophyta</taxon>
        <taxon>Spermatophyta</taxon>
        <taxon>Magnoliopsida</taxon>
        <taxon>Liliopsida</taxon>
        <taxon>Poales</taxon>
        <taxon>Poaceae</taxon>
        <taxon>PACMAD clade</taxon>
        <taxon>Arundinoideae</taxon>
        <taxon>Arundineae</taxon>
        <taxon>Arundo</taxon>
    </lineage>
</organism>
<feature type="region of interest" description="Disordered" evidence="1">
    <location>
        <begin position="1"/>
        <end position="21"/>
    </location>
</feature>
<dbReference type="EMBL" id="GBRH01232448">
    <property type="protein sequence ID" value="JAD65447.1"/>
    <property type="molecule type" value="Transcribed_RNA"/>
</dbReference>
<sequence length="21" mass="2243">MIFTGSSRTPSSSTRACKVIL</sequence>
<evidence type="ECO:0000256" key="1">
    <source>
        <dbReference type="SAM" id="MobiDB-lite"/>
    </source>
</evidence>
<evidence type="ECO:0000313" key="2">
    <source>
        <dbReference type="EMBL" id="JAD65447.1"/>
    </source>
</evidence>
<feature type="compositionally biased region" description="Low complexity" evidence="1">
    <location>
        <begin position="1"/>
        <end position="15"/>
    </location>
</feature>
<accession>A0A0A9C1P2</accession>
<reference evidence="2" key="1">
    <citation type="submission" date="2014-09" db="EMBL/GenBank/DDBJ databases">
        <authorList>
            <person name="Magalhaes I.L.F."/>
            <person name="Oliveira U."/>
            <person name="Santos F.R."/>
            <person name="Vidigal T.H.D.A."/>
            <person name="Brescovit A.D."/>
            <person name="Santos A.J."/>
        </authorList>
    </citation>
    <scope>NUCLEOTIDE SEQUENCE</scope>
    <source>
        <tissue evidence="2">Shoot tissue taken approximately 20 cm above the soil surface</tissue>
    </source>
</reference>
<name>A0A0A9C1P2_ARUDO</name>
<reference evidence="2" key="2">
    <citation type="journal article" date="2015" name="Data Brief">
        <title>Shoot transcriptome of the giant reed, Arundo donax.</title>
        <authorList>
            <person name="Barrero R.A."/>
            <person name="Guerrero F.D."/>
            <person name="Moolhuijzen P."/>
            <person name="Goolsby J.A."/>
            <person name="Tidwell J."/>
            <person name="Bellgard S.E."/>
            <person name="Bellgard M.I."/>
        </authorList>
    </citation>
    <scope>NUCLEOTIDE SEQUENCE</scope>
    <source>
        <tissue evidence="2">Shoot tissue taken approximately 20 cm above the soil surface</tissue>
    </source>
</reference>
<protein>
    <submittedName>
        <fullName evidence="2">Uncharacterized protein</fullName>
    </submittedName>
</protein>
<proteinExistence type="predicted"/>
<dbReference type="AlphaFoldDB" id="A0A0A9C1P2"/>